<keyword evidence="16" id="KW-0812">Transmembrane</keyword>
<sequence length="864" mass="94832">MASRLFSRGRATASATRRRTWLYAAGLTTTTGLGYTLYSSQYGSHASEDALLPSDPQSLYRQGRALRMDSSSSSELNSVEVAVGRPSSTWTPPTRAEMLKALGAGSKAALASSTSDLFGLRNVWDKALSSASSALSSSPHDSEPTFEATSAPGQTDHEDGEFDLLVVGGGATGAGVALDAASRGLRVALVERDDFSSGTSPQLRSLFLSLHLSLYSTFIGTSSKSTKLVHGGVRYLQKAVFELDYEQYKLVREALHERKTFLYTAPYLSHPLPIMLPIYKYWQVPYYFAGTKMYDILAGSANMESSYLLGKGKALEAFPMLKADGLVGAVVYYDGQHNDSRMNMALIMTAVQYGAVAANHVEVTELIKDQNGQIKGAKMRDVLTGKKWETKAKGVINATGPFTDGLRQMDEPSVQPIVSPASGVHITLPNYYAPAKIGLLDPATSDGRVIFFLPWQGNTIAGTTDSPAAVEQHPVPKEEEIEWILNEVRNYLSPDIRVRRGDVLSAWSGLRPLVSDPDAKDTQSLVRNHMINVSSSGLLTIAGGKWTTYRAMAEETVDRAIQEYGLQPMRGCVTTKLRLLGSHGWSKMMFIKLIQQFGLESDVAKHLTDTYGDRAWAVCSMAEPTGLRWPVHGKRLDPVYPYIEAEVTWACRREYAATAVDVIARRTRLSFLNAEAALEALPTVIDIMAKELGWSKAQQNQQFKDAATFLHSMGLKQERLNKLTLNDVRQGKHKERVEIEDEVLARTVFSAQELSQLKSKFNEMDFDKDGKINYKDLSRTMRRLGFANVSKETVSNIIREVDGNRDGKITLEEFLDMAAGVKELSLTNAFTDIVAKVAENPNDDGSKNGLTYEGKNSARSGGGV</sequence>
<keyword evidence="9" id="KW-0274">FAD</keyword>
<dbReference type="InterPro" id="IPR000447">
    <property type="entry name" value="G3P_DH_FAD-dep"/>
</dbReference>
<dbReference type="InterPro" id="IPR018247">
    <property type="entry name" value="EF_Hand_1_Ca_BS"/>
</dbReference>
<dbReference type="SUPFAM" id="SSF51905">
    <property type="entry name" value="FAD/NAD(P)-binding domain"/>
    <property type="match status" value="1"/>
</dbReference>
<dbReference type="GO" id="GO:0005509">
    <property type="term" value="F:calcium ion binding"/>
    <property type="evidence" value="ECO:0007669"/>
    <property type="project" value="InterPro"/>
</dbReference>
<dbReference type="SMART" id="SM00054">
    <property type="entry name" value="EFh"/>
    <property type="match status" value="2"/>
</dbReference>
<keyword evidence="10" id="KW-0106">Calcium</keyword>
<dbReference type="Proteomes" id="UP000249464">
    <property type="component" value="Unassembled WGS sequence"/>
</dbReference>
<evidence type="ECO:0000256" key="2">
    <source>
        <dbReference type="ARBA" id="ARBA00004173"/>
    </source>
</evidence>
<evidence type="ECO:0000313" key="18">
    <source>
        <dbReference type="EMBL" id="SGY17448.1"/>
    </source>
</evidence>
<dbReference type="GO" id="GO:0006072">
    <property type="term" value="P:glycerol-3-phosphate metabolic process"/>
    <property type="evidence" value="ECO:0007669"/>
    <property type="project" value="UniProtKB-UniRule"/>
</dbReference>
<evidence type="ECO:0000256" key="14">
    <source>
        <dbReference type="RuleBase" id="RU361217"/>
    </source>
</evidence>
<dbReference type="Pfam" id="PF16901">
    <property type="entry name" value="DAO_C"/>
    <property type="match status" value="1"/>
</dbReference>
<feature type="domain" description="EF-hand" evidence="17">
    <location>
        <begin position="752"/>
        <end position="787"/>
    </location>
</feature>
<dbReference type="InterPro" id="IPR036188">
    <property type="entry name" value="FAD/NAD-bd_sf"/>
</dbReference>
<evidence type="ECO:0000256" key="5">
    <source>
        <dbReference type="ARBA" id="ARBA00013029"/>
    </source>
</evidence>
<keyword evidence="16" id="KW-1133">Transmembrane helix</keyword>
<dbReference type="AlphaFoldDB" id="A0A2X0NW30"/>
<dbReference type="GO" id="GO:0004368">
    <property type="term" value="F:glycerol-3-phosphate dehydrogenase (quinone) activity"/>
    <property type="evidence" value="ECO:0007669"/>
    <property type="project" value="UniProtKB-EC"/>
</dbReference>
<dbReference type="Pfam" id="PF01266">
    <property type="entry name" value="DAO"/>
    <property type="match status" value="2"/>
</dbReference>
<dbReference type="InterPro" id="IPR031656">
    <property type="entry name" value="DAO_C"/>
</dbReference>
<feature type="transmembrane region" description="Helical" evidence="16">
    <location>
        <begin position="21"/>
        <end position="38"/>
    </location>
</feature>
<evidence type="ECO:0000256" key="10">
    <source>
        <dbReference type="ARBA" id="ARBA00022837"/>
    </source>
</evidence>
<keyword evidence="11" id="KW-0809">Transit peptide</keyword>
<dbReference type="PRINTS" id="PR01001">
    <property type="entry name" value="FADG3PDH"/>
</dbReference>
<comment type="cofactor">
    <cofactor evidence="1 14">
        <name>FAD</name>
        <dbReference type="ChEBI" id="CHEBI:57692"/>
    </cofactor>
</comment>
<keyword evidence="12 14" id="KW-0560">Oxidoreductase</keyword>
<evidence type="ECO:0000256" key="9">
    <source>
        <dbReference type="ARBA" id="ARBA00022827"/>
    </source>
</evidence>
<dbReference type="PANTHER" id="PTHR11985">
    <property type="entry name" value="GLYCEROL-3-PHOSPHATE DEHYDROGENASE"/>
    <property type="match status" value="1"/>
</dbReference>
<organism evidence="18 19">
    <name type="scientific">Microbotryum silenes-dioicae</name>
    <dbReference type="NCBI Taxonomy" id="796604"/>
    <lineage>
        <taxon>Eukaryota</taxon>
        <taxon>Fungi</taxon>
        <taxon>Dikarya</taxon>
        <taxon>Basidiomycota</taxon>
        <taxon>Pucciniomycotina</taxon>
        <taxon>Microbotryomycetes</taxon>
        <taxon>Microbotryales</taxon>
        <taxon>Microbotryaceae</taxon>
        <taxon>Microbotryum</taxon>
    </lineage>
</organism>
<feature type="region of interest" description="Disordered" evidence="15">
    <location>
        <begin position="133"/>
        <end position="159"/>
    </location>
</feature>
<keyword evidence="8" id="KW-0677">Repeat</keyword>
<dbReference type="FunFam" id="3.30.9.10:FF:000001">
    <property type="entry name" value="Glycerol-3-phosphate dehydrogenase"/>
    <property type="match status" value="1"/>
</dbReference>
<keyword evidence="19" id="KW-1185">Reference proteome</keyword>
<evidence type="ECO:0000256" key="13">
    <source>
        <dbReference type="ARBA" id="ARBA00023128"/>
    </source>
</evidence>
<dbReference type="STRING" id="796604.A0A2X0NW30"/>
<evidence type="ECO:0000256" key="15">
    <source>
        <dbReference type="SAM" id="MobiDB-lite"/>
    </source>
</evidence>
<feature type="region of interest" description="Disordered" evidence="15">
    <location>
        <begin position="841"/>
        <end position="864"/>
    </location>
</feature>
<evidence type="ECO:0000256" key="12">
    <source>
        <dbReference type="ARBA" id="ARBA00023002"/>
    </source>
</evidence>
<dbReference type="SUPFAM" id="SSF47473">
    <property type="entry name" value="EF-hand"/>
    <property type="match status" value="1"/>
</dbReference>
<dbReference type="FunFam" id="1.10.8.870:FF:000001">
    <property type="entry name" value="Glycerol-3-phosphate dehydrogenase"/>
    <property type="match status" value="1"/>
</dbReference>
<dbReference type="Gene3D" id="1.10.8.870">
    <property type="entry name" value="Alpha-glycerophosphate oxidase, cap domain"/>
    <property type="match status" value="1"/>
</dbReference>
<dbReference type="SUPFAM" id="SSF54373">
    <property type="entry name" value="FAD-linked reductases, C-terminal domain"/>
    <property type="match status" value="1"/>
</dbReference>
<dbReference type="EMBL" id="FQNC01000015">
    <property type="protein sequence ID" value="SGY17448.1"/>
    <property type="molecule type" value="Genomic_DNA"/>
</dbReference>
<dbReference type="InterPro" id="IPR002048">
    <property type="entry name" value="EF_hand_dom"/>
</dbReference>
<protein>
    <recommendedName>
        <fullName evidence="5 14">Glycerol-3-phosphate dehydrogenase</fullName>
        <ecNumber evidence="5 14">1.1.5.3</ecNumber>
    </recommendedName>
</protein>
<dbReference type="PROSITE" id="PS00978">
    <property type="entry name" value="FAD_G3PDH_2"/>
    <property type="match status" value="1"/>
</dbReference>
<evidence type="ECO:0000256" key="4">
    <source>
        <dbReference type="ARBA" id="ARBA00007330"/>
    </source>
</evidence>
<dbReference type="PROSITE" id="PS00977">
    <property type="entry name" value="FAD_G3PDH_1"/>
    <property type="match status" value="1"/>
</dbReference>
<evidence type="ECO:0000256" key="11">
    <source>
        <dbReference type="ARBA" id="ARBA00022946"/>
    </source>
</evidence>
<evidence type="ECO:0000259" key="17">
    <source>
        <dbReference type="PROSITE" id="PS50222"/>
    </source>
</evidence>
<evidence type="ECO:0000313" key="19">
    <source>
        <dbReference type="Proteomes" id="UP000249464"/>
    </source>
</evidence>
<evidence type="ECO:0000256" key="6">
    <source>
        <dbReference type="ARBA" id="ARBA00022630"/>
    </source>
</evidence>
<dbReference type="PROSITE" id="PS00018">
    <property type="entry name" value="EF_HAND_1"/>
    <property type="match status" value="2"/>
</dbReference>
<dbReference type="Gene3D" id="3.30.9.10">
    <property type="entry name" value="D-Amino Acid Oxidase, subunit A, domain 2"/>
    <property type="match status" value="1"/>
</dbReference>
<proteinExistence type="inferred from homology"/>
<keyword evidence="6 14" id="KW-0285">Flavoprotein</keyword>
<dbReference type="PROSITE" id="PS50222">
    <property type="entry name" value="EF_HAND_2"/>
    <property type="match status" value="2"/>
</dbReference>
<name>A0A2X0NW30_9BASI</name>
<evidence type="ECO:0000256" key="8">
    <source>
        <dbReference type="ARBA" id="ARBA00022737"/>
    </source>
</evidence>
<evidence type="ECO:0000256" key="3">
    <source>
        <dbReference type="ARBA" id="ARBA00004745"/>
    </source>
</evidence>
<evidence type="ECO:0000256" key="16">
    <source>
        <dbReference type="SAM" id="Phobius"/>
    </source>
</evidence>
<gene>
    <name evidence="18" type="primary">BQ5605_C015g07785</name>
    <name evidence="18" type="ORF">BQ5605_C015G07785</name>
</gene>
<comment type="pathway">
    <text evidence="3">Polyol metabolism; glycerol degradation.</text>
</comment>
<reference evidence="18 19" key="1">
    <citation type="submission" date="2016-11" db="EMBL/GenBank/DDBJ databases">
        <authorList>
            <person name="Jaros S."/>
            <person name="Januszkiewicz K."/>
            <person name="Wedrychowicz H."/>
        </authorList>
    </citation>
    <scope>NUCLEOTIDE SEQUENCE [LARGE SCALE GENOMIC DNA]</scope>
</reference>
<dbReference type="GO" id="GO:0005739">
    <property type="term" value="C:mitochondrion"/>
    <property type="evidence" value="ECO:0007669"/>
    <property type="project" value="UniProtKB-SubCell"/>
</dbReference>
<feature type="domain" description="EF-hand" evidence="17">
    <location>
        <begin position="789"/>
        <end position="824"/>
    </location>
</feature>
<dbReference type="Gene3D" id="3.50.50.60">
    <property type="entry name" value="FAD/NAD(P)-binding domain"/>
    <property type="match status" value="2"/>
</dbReference>
<dbReference type="InterPro" id="IPR038299">
    <property type="entry name" value="DAO_C_sf"/>
</dbReference>
<comment type="similarity">
    <text evidence="4 14">Belongs to the FAD-dependent glycerol-3-phosphate dehydrogenase family.</text>
</comment>
<dbReference type="Pfam" id="PF13499">
    <property type="entry name" value="EF-hand_7"/>
    <property type="match status" value="1"/>
</dbReference>
<dbReference type="PANTHER" id="PTHR11985:SF15">
    <property type="entry name" value="GLYCEROL-3-PHOSPHATE DEHYDROGENASE, MITOCHONDRIAL"/>
    <property type="match status" value="1"/>
</dbReference>
<dbReference type="EC" id="1.1.5.3" evidence="5 14"/>
<keyword evidence="16" id="KW-0472">Membrane</keyword>
<evidence type="ECO:0000256" key="1">
    <source>
        <dbReference type="ARBA" id="ARBA00001974"/>
    </source>
</evidence>
<accession>A0A2X0NW30</accession>
<dbReference type="InterPro" id="IPR011992">
    <property type="entry name" value="EF-hand-dom_pair"/>
</dbReference>
<keyword evidence="13" id="KW-0496">Mitochondrion</keyword>
<dbReference type="InterPro" id="IPR006076">
    <property type="entry name" value="FAD-dep_OxRdtase"/>
</dbReference>
<comment type="catalytic activity">
    <reaction evidence="14">
        <text>a quinone + sn-glycerol 3-phosphate = dihydroxyacetone phosphate + a quinol</text>
        <dbReference type="Rhea" id="RHEA:18977"/>
        <dbReference type="ChEBI" id="CHEBI:24646"/>
        <dbReference type="ChEBI" id="CHEBI:57597"/>
        <dbReference type="ChEBI" id="CHEBI:57642"/>
        <dbReference type="ChEBI" id="CHEBI:132124"/>
        <dbReference type="EC" id="1.1.5.3"/>
    </reaction>
</comment>
<comment type="subcellular location">
    <subcellularLocation>
        <location evidence="2">Mitochondrion</location>
    </subcellularLocation>
</comment>
<evidence type="ECO:0000256" key="7">
    <source>
        <dbReference type="ARBA" id="ARBA00022723"/>
    </source>
</evidence>
<dbReference type="Gene3D" id="1.10.238.10">
    <property type="entry name" value="EF-hand"/>
    <property type="match status" value="1"/>
</dbReference>
<dbReference type="CDD" id="cd00051">
    <property type="entry name" value="EFh"/>
    <property type="match status" value="1"/>
</dbReference>
<keyword evidence="7" id="KW-0479">Metal-binding</keyword>